<dbReference type="AlphaFoldDB" id="A0A0E3SPY0"/>
<keyword evidence="3" id="KW-0808">Transferase</keyword>
<dbReference type="Gene3D" id="3.40.50.2000">
    <property type="entry name" value="Glycogen Phosphorylase B"/>
    <property type="match status" value="2"/>
</dbReference>
<dbReference type="Pfam" id="PF00534">
    <property type="entry name" value="Glycos_transf_1"/>
    <property type="match status" value="1"/>
</dbReference>
<sequence>MKVLEACQEFPNRYYPQLGTFIKQSIDSIANQGVDVTVISPKPFVLPVSAFPYYNFFKLPKIEHTTKYDLHYPRYVYAVPKKYFYPITGFSYSHFVFEYAIKNIKPQPDLIHAHFSYPDGYGMMKLAKRWKVPLVISALGTIERKTAYEGSYTSRQIIEAMNFADKILSVSEDLKLHITNLGINEEKVHVVPNGVDTAKFKPAGKAHARNLLNLPQDKNIVLFVGALRKIKGVDYLIEAAKDFVNTNTALFMVGRDDGLRKGLEKRAQELKIADHIRFTGPVDHEKIPLWISASDILVLPSLSEGRPNVVLEALACEVPVVATNVGGIPELMIDGETGYLVPSKDPIEISKKINKLLENKSQRENMGKLGRKSIIQRGLTWEAHAKKTVNIYSELLEKASKTKNST</sequence>
<evidence type="ECO:0000313" key="3">
    <source>
        <dbReference type="EMBL" id="AKB83912.1"/>
    </source>
</evidence>
<dbReference type="SUPFAM" id="SSF53756">
    <property type="entry name" value="UDP-Glycosyltransferase/glycogen phosphorylase"/>
    <property type="match status" value="1"/>
</dbReference>
<dbReference type="InterPro" id="IPR001296">
    <property type="entry name" value="Glyco_trans_1"/>
</dbReference>
<protein>
    <submittedName>
        <fullName evidence="3">Glycosyltransferase</fullName>
        <ecNumber evidence="3">2.4.1.-</ecNumber>
    </submittedName>
</protein>
<evidence type="ECO:0000259" key="2">
    <source>
        <dbReference type="Pfam" id="PF13439"/>
    </source>
</evidence>
<name>A0A0E3SPY0_METBA</name>
<dbReference type="PANTHER" id="PTHR45947:SF3">
    <property type="entry name" value="SULFOQUINOVOSYL TRANSFERASE SQD2"/>
    <property type="match status" value="1"/>
</dbReference>
<dbReference type="GO" id="GO:0016757">
    <property type="term" value="F:glycosyltransferase activity"/>
    <property type="evidence" value="ECO:0007669"/>
    <property type="project" value="UniProtKB-KW"/>
</dbReference>
<dbReference type="HOGENOM" id="CLU_009583_2_4_2"/>
<dbReference type="GeneID" id="24790997"/>
<dbReference type="EMBL" id="CP009517">
    <property type="protein sequence ID" value="AKB83912.1"/>
    <property type="molecule type" value="Genomic_DNA"/>
</dbReference>
<feature type="domain" description="Glycosyl transferase family 1" evidence="1">
    <location>
        <begin position="210"/>
        <end position="372"/>
    </location>
</feature>
<accession>A0A0E3SPY0</accession>
<gene>
    <name evidence="3" type="ORF">MSBR3_3334</name>
</gene>
<keyword evidence="4" id="KW-1185">Reference proteome</keyword>
<evidence type="ECO:0000259" key="1">
    <source>
        <dbReference type="Pfam" id="PF00534"/>
    </source>
</evidence>
<reference evidence="3" key="1">
    <citation type="submission" date="2014-07" db="EMBL/GenBank/DDBJ databases">
        <title>Methanogenic archaea and the global carbon cycle.</title>
        <authorList>
            <person name="Henriksen J.R."/>
            <person name="Luke J."/>
            <person name="Reinhart S."/>
            <person name="Benedict M.N."/>
            <person name="Youngblut N.D."/>
            <person name="Metcalf M.E."/>
            <person name="Whitaker R.J."/>
            <person name="Metcalf W.W."/>
        </authorList>
    </citation>
    <scope>NUCLEOTIDE SEQUENCE [LARGE SCALE GENOMIC DNA]</scope>
    <source>
        <strain evidence="3">3</strain>
    </source>
</reference>
<dbReference type="STRING" id="1434107.MSBR3_3334"/>
<dbReference type="PATRIC" id="fig|1434107.4.peg.4197"/>
<dbReference type="InterPro" id="IPR050194">
    <property type="entry name" value="Glycosyltransferase_grp1"/>
</dbReference>
<dbReference type="KEGG" id="mbak:MSBR3_3334"/>
<feature type="domain" description="Glycosyltransferase subfamily 4-like N-terminal" evidence="2">
    <location>
        <begin position="21"/>
        <end position="198"/>
    </location>
</feature>
<proteinExistence type="predicted"/>
<dbReference type="RefSeq" id="WP_048109598.1">
    <property type="nucleotide sequence ID" value="NZ_CP009517.1"/>
</dbReference>
<dbReference type="Pfam" id="PF13439">
    <property type="entry name" value="Glyco_transf_4"/>
    <property type="match status" value="1"/>
</dbReference>
<dbReference type="Proteomes" id="UP000033066">
    <property type="component" value="Chromosome"/>
</dbReference>
<dbReference type="EC" id="2.4.1.-" evidence="3"/>
<organism evidence="3 4">
    <name type="scientific">Methanosarcina barkeri 3</name>
    <dbReference type="NCBI Taxonomy" id="1434107"/>
    <lineage>
        <taxon>Archaea</taxon>
        <taxon>Methanobacteriati</taxon>
        <taxon>Methanobacteriota</taxon>
        <taxon>Stenosarchaea group</taxon>
        <taxon>Methanomicrobia</taxon>
        <taxon>Methanosarcinales</taxon>
        <taxon>Methanosarcinaceae</taxon>
        <taxon>Methanosarcina</taxon>
    </lineage>
</organism>
<evidence type="ECO:0000313" key="4">
    <source>
        <dbReference type="Proteomes" id="UP000033066"/>
    </source>
</evidence>
<dbReference type="OrthoDB" id="132546at2157"/>
<dbReference type="InterPro" id="IPR028098">
    <property type="entry name" value="Glyco_trans_4-like_N"/>
</dbReference>
<dbReference type="PANTHER" id="PTHR45947">
    <property type="entry name" value="SULFOQUINOVOSYL TRANSFERASE SQD2"/>
    <property type="match status" value="1"/>
</dbReference>
<keyword evidence="3" id="KW-0328">Glycosyltransferase</keyword>